<dbReference type="AlphaFoldDB" id="A0A816F7Y2"/>
<feature type="non-terminal residue" evidence="1">
    <location>
        <position position="129"/>
    </location>
</feature>
<reference evidence="1" key="1">
    <citation type="submission" date="2021-02" db="EMBL/GenBank/DDBJ databases">
        <authorList>
            <person name="Nowell W R."/>
        </authorList>
    </citation>
    <scope>NUCLEOTIDE SEQUENCE</scope>
</reference>
<dbReference type="Proteomes" id="UP000681722">
    <property type="component" value="Unassembled WGS sequence"/>
</dbReference>
<name>A0A816F7Y2_9BILA</name>
<sequence>MLPRLIQNERILDRLIPLFYDQTLENRTIDCYSTAEYPNPCYGGYCLAFTQSSNTNGVYKDCVYPTAGQFAANYSTYSSFVFRVYPTPSVDDSGPIEDTIVRLQCNRDNCNKREMMDQAQAIVDEYNAT</sequence>
<dbReference type="EMBL" id="CAJOBC010128916">
    <property type="protein sequence ID" value="CAF4605417.1"/>
    <property type="molecule type" value="Genomic_DNA"/>
</dbReference>
<accession>A0A816F7Y2</accession>
<protein>
    <submittedName>
        <fullName evidence="1">Uncharacterized protein</fullName>
    </submittedName>
</protein>
<evidence type="ECO:0000313" key="1">
    <source>
        <dbReference type="EMBL" id="CAF1659917.1"/>
    </source>
</evidence>
<proteinExistence type="predicted"/>
<evidence type="ECO:0000313" key="2">
    <source>
        <dbReference type="EMBL" id="CAF4605417.1"/>
    </source>
</evidence>
<comment type="caution">
    <text evidence="1">The sequence shown here is derived from an EMBL/GenBank/DDBJ whole genome shotgun (WGS) entry which is preliminary data.</text>
</comment>
<dbReference type="Proteomes" id="UP000663829">
    <property type="component" value="Unassembled WGS sequence"/>
</dbReference>
<evidence type="ECO:0000313" key="3">
    <source>
        <dbReference type="Proteomes" id="UP000663829"/>
    </source>
</evidence>
<gene>
    <name evidence="1" type="ORF">GPM918_LOCUS45939</name>
    <name evidence="2" type="ORF">SRO942_LOCUS49015</name>
</gene>
<organism evidence="1 3">
    <name type="scientific">Didymodactylos carnosus</name>
    <dbReference type="NCBI Taxonomy" id="1234261"/>
    <lineage>
        <taxon>Eukaryota</taxon>
        <taxon>Metazoa</taxon>
        <taxon>Spiralia</taxon>
        <taxon>Gnathifera</taxon>
        <taxon>Rotifera</taxon>
        <taxon>Eurotatoria</taxon>
        <taxon>Bdelloidea</taxon>
        <taxon>Philodinida</taxon>
        <taxon>Philodinidae</taxon>
        <taxon>Didymodactylos</taxon>
    </lineage>
</organism>
<dbReference type="EMBL" id="CAJNOQ010055360">
    <property type="protein sequence ID" value="CAF1659917.1"/>
    <property type="molecule type" value="Genomic_DNA"/>
</dbReference>
<keyword evidence="3" id="KW-1185">Reference proteome</keyword>